<feature type="chain" id="PRO_5023013261" description="TrbC/VIRB2 family protein" evidence="2">
    <location>
        <begin position="26"/>
        <end position="111"/>
    </location>
</feature>
<feature type="transmembrane region" description="Helical" evidence="1">
    <location>
        <begin position="49"/>
        <end position="75"/>
    </location>
</feature>
<dbReference type="AlphaFoldDB" id="A0A5E5RDA5"/>
<keyword evidence="1" id="KW-0812">Transmembrane</keyword>
<reference evidence="3" key="1">
    <citation type="submission" date="2019-09" db="EMBL/GenBank/DDBJ databases">
        <authorList>
            <person name="Gross C."/>
            <person name="Bohn E."/>
        </authorList>
    </citation>
    <scope>NUCLEOTIDE SEQUENCE</scope>
    <source>
        <strain evidence="3">ID40</strain>
        <plasmid evidence="3">1</plasmid>
    </source>
</reference>
<gene>
    <name evidence="3" type="ORF">TUEID40_06517</name>
</gene>
<name>A0A5E5RDA5_PSEAI</name>
<accession>A0A5E5RDA5</accession>
<keyword evidence="2" id="KW-0732">Signal</keyword>
<organism evidence="3">
    <name type="scientific">Pseudomonas aeruginosa</name>
    <dbReference type="NCBI Taxonomy" id="287"/>
    <lineage>
        <taxon>Bacteria</taxon>
        <taxon>Pseudomonadati</taxon>
        <taxon>Pseudomonadota</taxon>
        <taxon>Gammaproteobacteria</taxon>
        <taxon>Pseudomonadales</taxon>
        <taxon>Pseudomonadaceae</taxon>
        <taxon>Pseudomonas</taxon>
    </lineage>
</organism>
<evidence type="ECO:0008006" key="4">
    <source>
        <dbReference type="Google" id="ProtNLM"/>
    </source>
</evidence>
<protein>
    <recommendedName>
        <fullName evidence="4">TrbC/VIRB2 family protein</fullName>
    </recommendedName>
</protein>
<keyword evidence="1" id="KW-0472">Membrane</keyword>
<evidence type="ECO:0000313" key="3">
    <source>
        <dbReference type="EMBL" id="VVH85294.1"/>
    </source>
</evidence>
<keyword evidence="1" id="KW-1133">Transmembrane helix</keyword>
<keyword evidence="3" id="KW-0614">Plasmid</keyword>
<dbReference type="EMBL" id="LR700249">
    <property type="protein sequence ID" value="VVH85294.1"/>
    <property type="molecule type" value="Genomic_DNA"/>
</dbReference>
<feature type="transmembrane region" description="Helical" evidence="1">
    <location>
        <begin position="87"/>
        <end position="108"/>
    </location>
</feature>
<proteinExistence type="predicted"/>
<evidence type="ECO:0000256" key="1">
    <source>
        <dbReference type="SAM" id="Phobius"/>
    </source>
</evidence>
<geneLocation type="plasmid" evidence="3">
    <name>1</name>
</geneLocation>
<evidence type="ECO:0000256" key="2">
    <source>
        <dbReference type="SAM" id="SignalP"/>
    </source>
</evidence>
<sequence length="111" mass="11797">MKVSRLKNWLFCMAAILAISPGAQALNNDVDLGSPNDGPLQKIGSLMQQIVDFLGGPGVLLVAVLGFVLAYFMWVVIPKSAGPAIGLVGRALTGAVVMFNIALLFSWIQRI</sequence>
<feature type="signal peptide" evidence="2">
    <location>
        <begin position="1"/>
        <end position="25"/>
    </location>
</feature>